<dbReference type="Pfam" id="PF17789">
    <property type="entry name" value="MG4"/>
    <property type="match status" value="1"/>
</dbReference>
<evidence type="ECO:0000313" key="2">
    <source>
        <dbReference type="EMBL" id="RVE75123.1"/>
    </source>
</evidence>
<dbReference type="InterPro" id="IPR011625">
    <property type="entry name" value="A2M_N_BRD"/>
</dbReference>
<gene>
    <name evidence="2" type="ORF">OJAV_G00013720</name>
</gene>
<feature type="domain" description="Alpha-2-macroglobulin bait region" evidence="1">
    <location>
        <begin position="212"/>
        <end position="362"/>
    </location>
</feature>
<dbReference type="EMBL" id="CM012438">
    <property type="protein sequence ID" value="RVE75123.1"/>
    <property type="molecule type" value="Genomic_DNA"/>
</dbReference>
<dbReference type="InterPro" id="IPR050473">
    <property type="entry name" value="A2M/Complement_sys"/>
</dbReference>
<reference evidence="2 3" key="1">
    <citation type="submission" date="2018-11" db="EMBL/GenBank/DDBJ databases">
        <authorList>
            <person name="Lopez-Roques C."/>
            <person name="Donnadieu C."/>
            <person name="Bouchez O."/>
            <person name="Klopp C."/>
            <person name="Cabau C."/>
            <person name="Zahm M."/>
        </authorList>
    </citation>
    <scope>NUCLEOTIDE SEQUENCE [LARGE SCALE GENOMIC DNA]</scope>
    <source>
        <strain evidence="2">RS831</strain>
        <tissue evidence="2">Whole body</tissue>
    </source>
</reference>
<name>A0A437DJC0_ORYJA</name>
<dbReference type="Gene3D" id="6.20.50.160">
    <property type="match status" value="1"/>
</dbReference>
<dbReference type="AlphaFoldDB" id="A0A437DJC0"/>
<organism evidence="2 3">
    <name type="scientific">Oryzias javanicus</name>
    <name type="common">Javanese ricefish</name>
    <name type="synonym">Aplocheilus javanicus</name>
    <dbReference type="NCBI Taxonomy" id="123683"/>
    <lineage>
        <taxon>Eukaryota</taxon>
        <taxon>Metazoa</taxon>
        <taxon>Chordata</taxon>
        <taxon>Craniata</taxon>
        <taxon>Vertebrata</taxon>
        <taxon>Euteleostomi</taxon>
        <taxon>Actinopterygii</taxon>
        <taxon>Neopterygii</taxon>
        <taxon>Teleostei</taxon>
        <taxon>Neoteleostei</taxon>
        <taxon>Acanthomorphata</taxon>
        <taxon>Ovalentaria</taxon>
        <taxon>Atherinomorphae</taxon>
        <taxon>Beloniformes</taxon>
        <taxon>Adrianichthyidae</taxon>
        <taxon>Oryziinae</taxon>
        <taxon>Oryzias</taxon>
    </lineage>
</organism>
<keyword evidence="3" id="KW-1185">Reference proteome</keyword>
<proteinExistence type="predicted"/>
<dbReference type="Proteomes" id="UP000283210">
    <property type="component" value="Chromosome 2"/>
</dbReference>
<dbReference type="PANTHER" id="PTHR11412">
    <property type="entry name" value="MACROGLOBULIN / COMPLEMENT"/>
    <property type="match status" value="1"/>
</dbReference>
<dbReference type="InterPro" id="IPR040839">
    <property type="entry name" value="MG4"/>
</dbReference>
<dbReference type="Pfam" id="PF17791">
    <property type="entry name" value="MG3"/>
    <property type="match status" value="1"/>
</dbReference>
<dbReference type="Pfam" id="PF07703">
    <property type="entry name" value="A2M_BRD"/>
    <property type="match status" value="1"/>
</dbReference>
<reference evidence="2 3" key="2">
    <citation type="submission" date="2019-01" db="EMBL/GenBank/DDBJ databases">
        <title>A chromosome length genome reference of the Java medaka (oryzias javanicus).</title>
        <authorList>
            <person name="Herpin A."/>
            <person name="Takehana Y."/>
            <person name="Naruse K."/>
            <person name="Ansai S."/>
            <person name="Kawaguchi M."/>
        </authorList>
    </citation>
    <scope>NUCLEOTIDE SEQUENCE [LARGE SCALE GENOMIC DNA]</scope>
    <source>
        <strain evidence="2">RS831</strain>
        <tissue evidence="2">Whole body</tissue>
    </source>
</reference>
<evidence type="ECO:0000259" key="1">
    <source>
        <dbReference type="SMART" id="SM01359"/>
    </source>
</evidence>
<protein>
    <recommendedName>
        <fullName evidence="1">Alpha-2-macroglobulin bait region domain-containing protein</fullName>
    </recommendedName>
</protein>
<dbReference type="SMART" id="SM01359">
    <property type="entry name" value="A2M_N_2"/>
    <property type="match status" value="1"/>
</dbReference>
<dbReference type="OrthoDB" id="9998011at2759"/>
<evidence type="ECO:0000313" key="3">
    <source>
        <dbReference type="Proteomes" id="UP000283210"/>
    </source>
</evidence>
<dbReference type="InterPro" id="IPR013783">
    <property type="entry name" value="Ig-like_fold"/>
</dbReference>
<dbReference type="Gene3D" id="2.60.40.10">
    <property type="entry name" value="Immunoglobulins"/>
    <property type="match status" value="1"/>
</dbReference>
<sequence>MKICGKYTYGKPVLGSVKAEFCRRSNQFFWLPTPKQKDICKTFNLSVSINGCATQNVALVSFAMNTYNYFDSFEVTAELAEFGTGVILKASGSAGFTSQVRTISFEDVPSSYKPGLPLEGKIKVVGADSSPIANQAVYLYNQDSLAFTLYTDQNGLATFSLDTSSWLESVSLSATTIEKDKNEQTVPGVRFPDYGTAYHYVTRFYSKSKSFVGLIGDSVDLPCDKDGSLQAQYIIQGEELQKGQRSLTFFYMVESKGSVVQQGTVQVAVRHRTVNNGKINIPLTKVMDLAPVAQVVVYTMLSSGEVVADSRDFPIQLCLNNKVTLKFSAPQELPGAKSTLTLRARSGSLCSVRAIDQSVLLLKSEQELTTDYVYSQLPIQRMWGYDYRVEDFSFSPCFPRPWARPIPLEPRGRRDKRSRFLPPSVGDDVYTIFKQGLKVLWISLGLHRRCRRRRRPQLQRARRRRP</sequence>
<dbReference type="PANTHER" id="PTHR11412:SF160">
    <property type="entry name" value="ALPHA-2-MACROGLOBULIN-LIKE PROTEIN 1"/>
    <property type="match status" value="1"/>
</dbReference>
<dbReference type="Gene3D" id="2.60.40.1930">
    <property type="match status" value="1"/>
</dbReference>
<accession>A0A437DJC0</accession>
<dbReference type="InterPro" id="IPR041555">
    <property type="entry name" value="MG3"/>
</dbReference>